<dbReference type="PANTHER" id="PTHR41523:SF8">
    <property type="entry name" value="ETHYLENE RESPONSE SENSOR PROTEIN"/>
    <property type="match status" value="1"/>
</dbReference>
<dbReference type="PROSITE" id="PS50113">
    <property type="entry name" value="PAC"/>
    <property type="match status" value="1"/>
</dbReference>
<dbReference type="EC" id="2.7.13.3" evidence="2"/>
<dbReference type="Gene3D" id="3.30.450.20">
    <property type="entry name" value="PAS domain"/>
    <property type="match status" value="2"/>
</dbReference>
<dbReference type="CDD" id="cd00130">
    <property type="entry name" value="PAS"/>
    <property type="match status" value="2"/>
</dbReference>
<dbReference type="SUPFAM" id="SSF55785">
    <property type="entry name" value="PYP-like sensor domain (PAS domain)"/>
    <property type="match status" value="2"/>
</dbReference>
<dbReference type="Pfam" id="PF01590">
    <property type="entry name" value="GAF"/>
    <property type="match status" value="1"/>
</dbReference>
<dbReference type="PROSITE" id="PS50112">
    <property type="entry name" value="PAS"/>
    <property type="match status" value="2"/>
</dbReference>
<dbReference type="SMART" id="SM00911">
    <property type="entry name" value="HWE_HK"/>
    <property type="match status" value="1"/>
</dbReference>
<evidence type="ECO:0000259" key="14">
    <source>
        <dbReference type="PROSITE" id="PS50113"/>
    </source>
</evidence>
<dbReference type="Proteomes" id="UP000644749">
    <property type="component" value="Unassembled WGS sequence"/>
</dbReference>
<dbReference type="InterPro" id="IPR013655">
    <property type="entry name" value="PAS_fold_3"/>
</dbReference>
<feature type="domain" description="PAS" evidence="13">
    <location>
        <begin position="298"/>
        <end position="369"/>
    </location>
</feature>
<organism evidence="15 16">
    <name type="scientific">Paracoccus aerius</name>
    <dbReference type="NCBI Taxonomy" id="1915382"/>
    <lineage>
        <taxon>Bacteria</taxon>
        <taxon>Pseudomonadati</taxon>
        <taxon>Pseudomonadota</taxon>
        <taxon>Alphaproteobacteria</taxon>
        <taxon>Rhodobacterales</taxon>
        <taxon>Paracoccaceae</taxon>
        <taxon>Paracoccus</taxon>
    </lineage>
</organism>
<dbReference type="Pfam" id="PF08447">
    <property type="entry name" value="PAS_3"/>
    <property type="match status" value="1"/>
</dbReference>
<dbReference type="InterPro" id="IPR029016">
    <property type="entry name" value="GAF-like_dom_sf"/>
</dbReference>
<dbReference type="EMBL" id="JAESHT010000008">
    <property type="protein sequence ID" value="MBL3674081.1"/>
    <property type="molecule type" value="Genomic_DNA"/>
</dbReference>
<keyword evidence="11" id="KW-0843">Virulence</keyword>
<keyword evidence="10" id="KW-0067">ATP-binding</keyword>
<dbReference type="PANTHER" id="PTHR41523">
    <property type="entry name" value="TWO-COMPONENT SYSTEM SENSOR PROTEIN"/>
    <property type="match status" value="1"/>
</dbReference>
<evidence type="ECO:0000256" key="8">
    <source>
        <dbReference type="ARBA" id="ARBA00022741"/>
    </source>
</evidence>
<reference evidence="15 16" key="1">
    <citation type="submission" date="2021-01" db="EMBL/GenBank/DDBJ databases">
        <title>011410 draft genome.</title>
        <authorList>
            <person name="Lang L."/>
        </authorList>
    </citation>
    <scope>NUCLEOTIDE SEQUENCE [LARGE SCALE GENOMIC DNA]</scope>
    <source>
        <strain evidence="15 16">KCTC 42845</strain>
    </source>
</reference>
<evidence type="ECO:0000256" key="9">
    <source>
        <dbReference type="ARBA" id="ARBA00022777"/>
    </source>
</evidence>
<evidence type="ECO:0000256" key="2">
    <source>
        <dbReference type="ARBA" id="ARBA00012438"/>
    </source>
</evidence>
<feature type="domain" description="Phytochrome chromophore attachment site" evidence="12">
    <location>
        <begin position="233"/>
        <end position="281"/>
    </location>
</feature>
<dbReference type="InterPro" id="IPR000014">
    <property type="entry name" value="PAS"/>
</dbReference>
<evidence type="ECO:0000256" key="7">
    <source>
        <dbReference type="ARBA" id="ARBA00022737"/>
    </source>
</evidence>
<comment type="catalytic activity">
    <reaction evidence="1">
        <text>ATP + protein L-histidine = ADP + protein N-phospho-L-histidine.</text>
        <dbReference type="EC" id="2.7.13.3"/>
    </reaction>
</comment>
<dbReference type="Pfam" id="PF07536">
    <property type="entry name" value="HWE_HK"/>
    <property type="match status" value="1"/>
</dbReference>
<evidence type="ECO:0000256" key="6">
    <source>
        <dbReference type="ARBA" id="ARBA00022679"/>
    </source>
</evidence>
<dbReference type="InterPro" id="IPR035965">
    <property type="entry name" value="PAS-like_dom_sf"/>
</dbReference>
<accession>A0ABS1S991</accession>
<gene>
    <name evidence="15" type="ORF">JL111_11340</name>
</gene>
<keyword evidence="3" id="KW-0597">Phosphoprotein</keyword>
<evidence type="ECO:0000256" key="11">
    <source>
        <dbReference type="ARBA" id="ARBA00023026"/>
    </source>
</evidence>
<evidence type="ECO:0000259" key="13">
    <source>
        <dbReference type="PROSITE" id="PS50112"/>
    </source>
</evidence>
<dbReference type="NCBIfam" id="TIGR00229">
    <property type="entry name" value="sensory_box"/>
    <property type="match status" value="1"/>
</dbReference>
<evidence type="ECO:0000256" key="4">
    <source>
        <dbReference type="ARBA" id="ARBA00022630"/>
    </source>
</evidence>
<dbReference type="InterPro" id="IPR011102">
    <property type="entry name" value="Sig_transdc_His_kinase_HWE"/>
</dbReference>
<dbReference type="SMART" id="SM00091">
    <property type="entry name" value="PAS"/>
    <property type="match status" value="2"/>
</dbReference>
<evidence type="ECO:0000256" key="1">
    <source>
        <dbReference type="ARBA" id="ARBA00000085"/>
    </source>
</evidence>
<evidence type="ECO:0000313" key="16">
    <source>
        <dbReference type="Proteomes" id="UP000644749"/>
    </source>
</evidence>
<dbReference type="InterPro" id="IPR036890">
    <property type="entry name" value="HATPase_C_sf"/>
</dbReference>
<dbReference type="InterPro" id="IPR016132">
    <property type="entry name" value="Phyto_chromo_attachment"/>
</dbReference>
<dbReference type="SMART" id="SM00065">
    <property type="entry name" value="GAF"/>
    <property type="match status" value="1"/>
</dbReference>
<dbReference type="InterPro" id="IPR003018">
    <property type="entry name" value="GAF"/>
</dbReference>
<dbReference type="RefSeq" id="WP_191310480.1">
    <property type="nucleotide sequence ID" value="NZ_BNCL01000008.1"/>
</dbReference>
<evidence type="ECO:0000259" key="12">
    <source>
        <dbReference type="PROSITE" id="PS50046"/>
    </source>
</evidence>
<sequence>MDNLPSELALLNTGEVIQASVFRLSAGWDAVLSLPEHASASDLAIIQGLLVLPDQADAGGAVRAAVDRGQAFRLSLRIRGTEARDSPASVAAVPVPGPDGAAAEWLCTLSRDAEEEWSDQQVAGLAERQSFLLALSDAIRDLGAPHAIMHHAARTLGLRLDCGRVRYVDLDRARLTFAASAEWANADRGIDAVADRFSLNLVGQALIQDIMRGGVVWIKDVVTDPRTRESADFFLQFQVSSGMVVPLIKDGVLIAALTVHHPEPRHWSRHEIDLAREVAERTWSAVQQAKAELELQQTQAELRLALEVAGLGHWQLDLETCQLDASHEIKALFGCDPGVAMSQQMMSDALHPDDRDGFRTALGQAIAERSGFDITGRCLAGGRIRWISLKGRFDPVDNHAGRLVGVGRDITCDRASAEARRLDAERLRLIIDSAKDYAILTADDDGIITSWNTGAERILGFSEEEAIGQHLRIFFSAEDKAAGRPEHEMEKARREGRAEDSRWHARKDGSLFWASGEMVPVQGEGISGFLKIFRDLTEQRRAEDRTRLLIAELNHRVKNTLGIVQSITHQSLRGTELDPAARRALDGRLQALSASHDLLTRSHWEGASLADVAQAALASVQSTARADVALSGGPVSLRPKAAVSLGLAIHELAANAASHGAFRDPAGRVELSWAATDGTLSFLWREQTRLAVAREQRRGFGTRFLEDAVPYELGGSARLALSPDGVEYRAEIPLQGNAA</sequence>
<keyword evidence="6" id="KW-0808">Transferase</keyword>
<dbReference type="InterPro" id="IPR000700">
    <property type="entry name" value="PAS-assoc_C"/>
</dbReference>
<keyword evidence="9" id="KW-0418">Kinase</keyword>
<keyword evidence="7" id="KW-0677">Repeat</keyword>
<comment type="caution">
    <text evidence="15">The sequence shown here is derived from an EMBL/GenBank/DDBJ whole genome shotgun (WGS) entry which is preliminary data.</text>
</comment>
<proteinExistence type="predicted"/>
<keyword evidence="16" id="KW-1185">Reference proteome</keyword>
<keyword evidence="5" id="KW-0288">FMN</keyword>
<keyword evidence="4" id="KW-0285">Flavoprotein</keyword>
<evidence type="ECO:0000256" key="5">
    <source>
        <dbReference type="ARBA" id="ARBA00022643"/>
    </source>
</evidence>
<dbReference type="Gene3D" id="3.30.565.10">
    <property type="entry name" value="Histidine kinase-like ATPase, C-terminal domain"/>
    <property type="match status" value="1"/>
</dbReference>
<dbReference type="PROSITE" id="PS50046">
    <property type="entry name" value="PHYTOCHROME_2"/>
    <property type="match status" value="1"/>
</dbReference>
<keyword evidence="8" id="KW-0547">Nucleotide-binding</keyword>
<name>A0ABS1S991_9RHOB</name>
<evidence type="ECO:0000256" key="10">
    <source>
        <dbReference type="ARBA" id="ARBA00022840"/>
    </source>
</evidence>
<dbReference type="Pfam" id="PF13426">
    <property type="entry name" value="PAS_9"/>
    <property type="match status" value="1"/>
</dbReference>
<feature type="domain" description="PAC" evidence="14">
    <location>
        <begin position="497"/>
        <end position="548"/>
    </location>
</feature>
<evidence type="ECO:0000256" key="3">
    <source>
        <dbReference type="ARBA" id="ARBA00022553"/>
    </source>
</evidence>
<evidence type="ECO:0000313" key="15">
    <source>
        <dbReference type="EMBL" id="MBL3674081.1"/>
    </source>
</evidence>
<feature type="domain" description="PAS" evidence="13">
    <location>
        <begin position="423"/>
        <end position="496"/>
    </location>
</feature>
<dbReference type="Gene3D" id="3.30.450.40">
    <property type="match status" value="1"/>
</dbReference>
<dbReference type="SUPFAM" id="SSF55781">
    <property type="entry name" value="GAF domain-like"/>
    <property type="match status" value="1"/>
</dbReference>
<protein>
    <recommendedName>
        <fullName evidence="2">histidine kinase</fullName>
        <ecNumber evidence="2">2.7.13.3</ecNumber>
    </recommendedName>
</protein>